<evidence type="ECO:0000313" key="15">
    <source>
        <dbReference type="Proteomes" id="UP000887013"/>
    </source>
</evidence>
<gene>
    <name evidence="14" type="primary">EXOSC9</name>
    <name evidence="14" type="ORF">NPIL_628071</name>
</gene>
<feature type="compositionally biased region" description="Polar residues" evidence="11">
    <location>
        <begin position="430"/>
        <end position="443"/>
    </location>
</feature>
<dbReference type="FunFam" id="3.30.230.70:FF:000005">
    <property type="entry name" value="Exosome complex component RRP45"/>
    <property type="match status" value="1"/>
</dbReference>
<dbReference type="GO" id="GO:0071028">
    <property type="term" value="P:nuclear mRNA surveillance"/>
    <property type="evidence" value="ECO:0007669"/>
    <property type="project" value="TreeGrafter"/>
</dbReference>
<dbReference type="InterPro" id="IPR001247">
    <property type="entry name" value="ExoRNase_PH_dom1"/>
</dbReference>
<evidence type="ECO:0000256" key="7">
    <source>
        <dbReference type="ARBA" id="ARBA00022835"/>
    </source>
</evidence>
<evidence type="ECO:0000256" key="4">
    <source>
        <dbReference type="ARBA" id="ARBA00019572"/>
    </source>
</evidence>
<evidence type="ECO:0000256" key="11">
    <source>
        <dbReference type="SAM" id="MobiDB-lite"/>
    </source>
</evidence>
<dbReference type="GO" id="GO:0071038">
    <property type="term" value="P:TRAMP-dependent tRNA surveillance pathway"/>
    <property type="evidence" value="ECO:0007669"/>
    <property type="project" value="TreeGrafter"/>
</dbReference>
<dbReference type="InterPro" id="IPR027408">
    <property type="entry name" value="PNPase/RNase_PH_dom_sf"/>
</dbReference>
<dbReference type="InterPro" id="IPR015847">
    <property type="entry name" value="ExoRNase_PH_dom2"/>
</dbReference>
<dbReference type="GO" id="GO:0034473">
    <property type="term" value="P:U1 snRNA 3'-end processing"/>
    <property type="evidence" value="ECO:0007669"/>
    <property type="project" value="TreeGrafter"/>
</dbReference>
<dbReference type="OrthoDB" id="6417799at2759"/>
<dbReference type="InterPro" id="IPR020568">
    <property type="entry name" value="Ribosomal_Su5_D2-typ_SF"/>
</dbReference>
<dbReference type="PANTHER" id="PTHR11097">
    <property type="entry name" value="EXOSOME COMPLEX EXONUCLEASE RIBOSOMAL RNA PROCESSING PROTEIN"/>
    <property type="match status" value="1"/>
</dbReference>
<dbReference type="GO" id="GO:0034476">
    <property type="term" value="P:U5 snRNA 3'-end processing"/>
    <property type="evidence" value="ECO:0007669"/>
    <property type="project" value="TreeGrafter"/>
</dbReference>
<dbReference type="GO" id="GO:0034475">
    <property type="term" value="P:U4 snRNA 3'-end processing"/>
    <property type="evidence" value="ECO:0007669"/>
    <property type="project" value="TreeGrafter"/>
</dbReference>
<dbReference type="SUPFAM" id="SSF55666">
    <property type="entry name" value="Ribonuclease PH domain 2-like"/>
    <property type="match status" value="1"/>
</dbReference>
<feature type="region of interest" description="Disordered" evidence="11">
    <location>
        <begin position="361"/>
        <end position="443"/>
    </location>
</feature>
<keyword evidence="6" id="KW-0698">rRNA processing</keyword>
<evidence type="ECO:0000259" key="13">
    <source>
        <dbReference type="Pfam" id="PF03725"/>
    </source>
</evidence>
<dbReference type="GO" id="GO:0000177">
    <property type="term" value="C:cytoplasmic exosome (RNase complex)"/>
    <property type="evidence" value="ECO:0007669"/>
    <property type="project" value="TreeGrafter"/>
</dbReference>
<evidence type="ECO:0000259" key="12">
    <source>
        <dbReference type="Pfam" id="PF01138"/>
    </source>
</evidence>
<keyword evidence="5" id="KW-0963">Cytoplasm</keyword>
<sequence length="443" mass="49025">MKVTSIAERVFVNSIITKNKRLDGRELVDGRTLNIKFLREWGGCYVNLGTTIVLAQISSEVTEPKAVSPTEGALHVNFELTPMSAPDVNTSRSSSEFVELQRSLERCVRDSKCIDLESLCIVAGAKVWTIRVDLRALNDDGNILECASIAAISALAHFKRPDVTVVGTEVTVHSLDDREPVPLNLHHMPLSINLALFDQGAYILVDPIEVEERIADGCYIIGMNAHQEICFVHRRGCLLLHESTIQKCEKIAIRRAQVITQAIRAALDDDSYQRATKARVGYVDLIRTGTIFSTKELIYNFDLNSIKNQGIEVETIDDEPEVVSMEEDKPRKTSAIGVSAAKERALQILKNSEATVFEGGKSKWAVESEEETDSSSEEEDNIPAAASKNTSLKQKELSSASSKNTSLKQEELSSEEETGFIDSDQVDVKPSSTRGWYSKNLFS</sequence>
<dbReference type="InterPro" id="IPR033100">
    <property type="entry name" value="Rrp45"/>
</dbReference>
<feature type="compositionally biased region" description="Acidic residues" evidence="11">
    <location>
        <begin position="367"/>
        <end position="381"/>
    </location>
</feature>
<dbReference type="GO" id="GO:0035925">
    <property type="term" value="F:mRNA 3'-UTR AU-rich region binding"/>
    <property type="evidence" value="ECO:0007669"/>
    <property type="project" value="TreeGrafter"/>
</dbReference>
<protein>
    <recommendedName>
        <fullName evidence="4">Exosome complex component RRP45</fullName>
    </recommendedName>
    <alternativeName>
        <fullName evidence="10">Exosome component 9</fullName>
    </alternativeName>
</protein>
<keyword evidence="15" id="KW-1185">Reference proteome</keyword>
<dbReference type="GO" id="GO:0016075">
    <property type="term" value="P:rRNA catabolic process"/>
    <property type="evidence" value="ECO:0007669"/>
    <property type="project" value="TreeGrafter"/>
</dbReference>
<keyword evidence="8" id="KW-0694">RNA-binding</keyword>
<reference evidence="14" key="1">
    <citation type="submission" date="2020-08" db="EMBL/GenBank/DDBJ databases">
        <title>Multicomponent nature underlies the extraordinary mechanical properties of spider dragline silk.</title>
        <authorList>
            <person name="Kono N."/>
            <person name="Nakamura H."/>
            <person name="Mori M."/>
            <person name="Yoshida Y."/>
            <person name="Ohtoshi R."/>
            <person name="Malay A.D."/>
            <person name="Moran D.A.P."/>
            <person name="Tomita M."/>
            <person name="Numata K."/>
            <person name="Arakawa K."/>
        </authorList>
    </citation>
    <scope>NUCLEOTIDE SEQUENCE</scope>
</reference>
<dbReference type="InterPro" id="IPR036345">
    <property type="entry name" value="ExoRNase_PH_dom2_sf"/>
</dbReference>
<evidence type="ECO:0000256" key="3">
    <source>
        <dbReference type="ARBA" id="ARBA00006678"/>
    </source>
</evidence>
<dbReference type="InterPro" id="IPR050590">
    <property type="entry name" value="Exosome_comp_Rrp42_subfam"/>
</dbReference>
<evidence type="ECO:0000256" key="5">
    <source>
        <dbReference type="ARBA" id="ARBA00022490"/>
    </source>
</evidence>
<dbReference type="CDD" id="cd11368">
    <property type="entry name" value="RNase_PH_RRP45"/>
    <property type="match status" value="1"/>
</dbReference>
<evidence type="ECO:0000256" key="10">
    <source>
        <dbReference type="ARBA" id="ARBA00032660"/>
    </source>
</evidence>
<evidence type="ECO:0000256" key="2">
    <source>
        <dbReference type="ARBA" id="ARBA00004604"/>
    </source>
</evidence>
<evidence type="ECO:0000256" key="6">
    <source>
        <dbReference type="ARBA" id="ARBA00022552"/>
    </source>
</evidence>
<dbReference type="Proteomes" id="UP000887013">
    <property type="component" value="Unassembled WGS sequence"/>
</dbReference>
<dbReference type="GO" id="GO:0000176">
    <property type="term" value="C:nuclear exosome (RNase complex)"/>
    <property type="evidence" value="ECO:0007669"/>
    <property type="project" value="TreeGrafter"/>
</dbReference>
<dbReference type="Pfam" id="PF03725">
    <property type="entry name" value="RNase_PH_C"/>
    <property type="match status" value="1"/>
</dbReference>
<comment type="subcellular location">
    <subcellularLocation>
        <location evidence="1">Cytoplasm</location>
    </subcellularLocation>
    <subcellularLocation>
        <location evidence="2">Nucleus</location>
        <location evidence="2">Nucleolus</location>
    </subcellularLocation>
</comment>
<feature type="domain" description="Exoribonuclease phosphorolytic" evidence="12">
    <location>
        <begin position="31"/>
        <end position="161"/>
    </location>
</feature>
<accession>A0A8X6U2G4</accession>
<dbReference type="Gene3D" id="3.30.230.70">
    <property type="entry name" value="GHMP Kinase, N-terminal domain"/>
    <property type="match status" value="1"/>
</dbReference>
<evidence type="ECO:0000256" key="9">
    <source>
        <dbReference type="ARBA" id="ARBA00023242"/>
    </source>
</evidence>
<comment type="caution">
    <text evidence="14">The sequence shown here is derived from an EMBL/GenBank/DDBJ whole genome shotgun (WGS) entry which is preliminary data.</text>
</comment>
<dbReference type="GO" id="GO:0005730">
    <property type="term" value="C:nucleolus"/>
    <property type="evidence" value="ECO:0007669"/>
    <property type="project" value="UniProtKB-SubCell"/>
</dbReference>
<proteinExistence type="inferred from homology"/>
<evidence type="ECO:0000256" key="8">
    <source>
        <dbReference type="ARBA" id="ARBA00022884"/>
    </source>
</evidence>
<name>A0A8X6U2G4_NEPPI</name>
<evidence type="ECO:0000313" key="14">
    <source>
        <dbReference type="EMBL" id="GFT75137.1"/>
    </source>
</evidence>
<dbReference type="Pfam" id="PF01138">
    <property type="entry name" value="RNase_PH"/>
    <property type="match status" value="1"/>
</dbReference>
<comment type="similarity">
    <text evidence="3">Belongs to the RNase PH family.</text>
</comment>
<dbReference type="AlphaFoldDB" id="A0A8X6U2G4"/>
<dbReference type="GO" id="GO:0071035">
    <property type="term" value="P:nuclear polyadenylation-dependent rRNA catabolic process"/>
    <property type="evidence" value="ECO:0007669"/>
    <property type="project" value="TreeGrafter"/>
</dbReference>
<dbReference type="GO" id="GO:0000467">
    <property type="term" value="P:exonucleolytic trimming to generate mature 3'-end of 5.8S rRNA from tricistronic rRNA transcript (SSU-rRNA, 5.8S rRNA, LSU-rRNA)"/>
    <property type="evidence" value="ECO:0007669"/>
    <property type="project" value="TreeGrafter"/>
</dbReference>
<keyword evidence="7" id="KW-0271">Exosome</keyword>
<organism evidence="14 15">
    <name type="scientific">Nephila pilipes</name>
    <name type="common">Giant wood spider</name>
    <name type="synonym">Nephila maculata</name>
    <dbReference type="NCBI Taxonomy" id="299642"/>
    <lineage>
        <taxon>Eukaryota</taxon>
        <taxon>Metazoa</taxon>
        <taxon>Ecdysozoa</taxon>
        <taxon>Arthropoda</taxon>
        <taxon>Chelicerata</taxon>
        <taxon>Arachnida</taxon>
        <taxon>Araneae</taxon>
        <taxon>Araneomorphae</taxon>
        <taxon>Entelegynae</taxon>
        <taxon>Araneoidea</taxon>
        <taxon>Nephilidae</taxon>
        <taxon>Nephila</taxon>
    </lineage>
</organism>
<feature type="compositionally biased region" description="Polar residues" evidence="11">
    <location>
        <begin position="387"/>
        <end position="407"/>
    </location>
</feature>
<evidence type="ECO:0000256" key="1">
    <source>
        <dbReference type="ARBA" id="ARBA00004496"/>
    </source>
</evidence>
<dbReference type="PANTHER" id="PTHR11097:SF14">
    <property type="entry name" value="EXOSOME COMPLEX COMPONENT RRP45"/>
    <property type="match status" value="1"/>
</dbReference>
<keyword evidence="9" id="KW-0539">Nucleus</keyword>
<dbReference type="EMBL" id="BMAW01117421">
    <property type="protein sequence ID" value="GFT75137.1"/>
    <property type="molecule type" value="Genomic_DNA"/>
</dbReference>
<feature type="domain" description="Exoribonuclease phosphorolytic" evidence="13">
    <location>
        <begin position="187"/>
        <end position="254"/>
    </location>
</feature>
<dbReference type="SUPFAM" id="SSF54211">
    <property type="entry name" value="Ribosomal protein S5 domain 2-like"/>
    <property type="match status" value="1"/>
</dbReference>